<keyword evidence="1" id="KW-0812">Transmembrane</keyword>
<dbReference type="AlphaFoldDB" id="A0A7J7ZJH5"/>
<organism evidence="2 3">
    <name type="scientific">Pipistrellus kuhlii</name>
    <name type="common">Kuhl's pipistrelle</name>
    <dbReference type="NCBI Taxonomy" id="59472"/>
    <lineage>
        <taxon>Eukaryota</taxon>
        <taxon>Metazoa</taxon>
        <taxon>Chordata</taxon>
        <taxon>Craniata</taxon>
        <taxon>Vertebrata</taxon>
        <taxon>Euteleostomi</taxon>
        <taxon>Mammalia</taxon>
        <taxon>Eutheria</taxon>
        <taxon>Laurasiatheria</taxon>
        <taxon>Chiroptera</taxon>
        <taxon>Yangochiroptera</taxon>
        <taxon>Vespertilionidae</taxon>
        <taxon>Pipistrellus</taxon>
    </lineage>
</organism>
<proteinExistence type="predicted"/>
<sequence length="175" mass="19952">MREKPRSAASCTHTHTPHWGCARNQYTCPWPESNPGPFSPQTYGLSTEPHRFQPQHTLTHQHTHSLFLLHASFFSTALIVFKQHSTCACHLFYPLTEGPRKTMFVLSFCWGFLGFFFFFVPYSYSHTKNSVWHGQSTATVSSWVWLCLTFTHLETYVDGLQVPGLGGEPVGNLQL</sequence>
<dbReference type="EMBL" id="JACAGB010000003">
    <property type="protein sequence ID" value="KAF6374427.1"/>
    <property type="molecule type" value="Genomic_DNA"/>
</dbReference>
<gene>
    <name evidence="2" type="ORF">mPipKuh1_009646</name>
</gene>
<comment type="caution">
    <text evidence="2">The sequence shown here is derived from an EMBL/GenBank/DDBJ whole genome shotgun (WGS) entry which is preliminary data.</text>
</comment>
<keyword evidence="3" id="KW-1185">Reference proteome</keyword>
<keyword evidence="1" id="KW-1133">Transmembrane helix</keyword>
<evidence type="ECO:0000256" key="1">
    <source>
        <dbReference type="SAM" id="Phobius"/>
    </source>
</evidence>
<name>A0A7J7ZJH5_PIPKU</name>
<reference evidence="2 3" key="1">
    <citation type="journal article" date="2020" name="Nature">
        <title>Six reference-quality genomes reveal evolution of bat adaptations.</title>
        <authorList>
            <person name="Jebb D."/>
            <person name="Huang Z."/>
            <person name="Pippel M."/>
            <person name="Hughes G.M."/>
            <person name="Lavrichenko K."/>
            <person name="Devanna P."/>
            <person name="Winkler S."/>
            <person name="Jermiin L.S."/>
            <person name="Skirmuntt E.C."/>
            <person name="Katzourakis A."/>
            <person name="Burkitt-Gray L."/>
            <person name="Ray D.A."/>
            <person name="Sullivan K.A.M."/>
            <person name="Roscito J.G."/>
            <person name="Kirilenko B.M."/>
            <person name="Davalos L.M."/>
            <person name="Corthals A.P."/>
            <person name="Power M.L."/>
            <person name="Jones G."/>
            <person name="Ransome R.D."/>
            <person name="Dechmann D.K.N."/>
            <person name="Locatelli A.G."/>
            <person name="Puechmaille S.J."/>
            <person name="Fedrigo O."/>
            <person name="Jarvis E.D."/>
            <person name="Hiller M."/>
            <person name="Vernes S.C."/>
            <person name="Myers E.W."/>
            <person name="Teeling E.C."/>
        </authorList>
    </citation>
    <scope>NUCLEOTIDE SEQUENCE [LARGE SCALE GENOMIC DNA]</scope>
    <source>
        <strain evidence="2">MPipKuh1</strain>
        <tissue evidence="2">Flight muscle</tissue>
    </source>
</reference>
<keyword evidence="1" id="KW-0472">Membrane</keyword>
<feature type="transmembrane region" description="Helical" evidence="1">
    <location>
        <begin position="64"/>
        <end position="81"/>
    </location>
</feature>
<accession>A0A7J7ZJH5</accession>
<protein>
    <submittedName>
        <fullName evidence="2">Uncharacterized protein</fullName>
    </submittedName>
</protein>
<feature type="transmembrane region" description="Helical" evidence="1">
    <location>
        <begin position="102"/>
        <end position="124"/>
    </location>
</feature>
<evidence type="ECO:0000313" key="2">
    <source>
        <dbReference type="EMBL" id="KAF6374427.1"/>
    </source>
</evidence>
<dbReference type="Proteomes" id="UP000558488">
    <property type="component" value="Unassembled WGS sequence"/>
</dbReference>
<evidence type="ECO:0000313" key="3">
    <source>
        <dbReference type="Proteomes" id="UP000558488"/>
    </source>
</evidence>